<organism evidence="1 2">
    <name type="scientific">Isoptericola chiayiensis</name>
    <dbReference type="NCBI Taxonomy" id="579446"/>
    <lineage>
        <taxon>Bacteria</taxon>
        <taxon>Bacillati</taxon>
        <taxon>Actinomycetota</taxon>
        <taxon>Actinomycetes</taxon>
        <taxon>Micrococcales</taxon>
        <taxon>Promicromonosporaceae</taxon>
        <taxon>Isoptericola</taxon>
    </lineage>
</organism>
<protein>
    <submittedName>
        <fullName evidence="1">Uncharacterized protein</fullName>
    </submittedName>
</protein>
<keyword evidence="2" id="KW-1185">Reference proteome</keyword>
<accession>A0ABP8YJ55</accession>
<evidence type="ECO:0000313" key="1">
    <source>
        <dbReference type="EMBL" id="GAA4731758.1"/>
    </source>
</evidence>
<dbReference type="EMBL" id="BAABID010000012">
    <property type="protein sequence ID" value="GAA4731758.1"/>
    <property type="molecule type" value="Genomic_DNA"/>
</dbReference>
<reference evidence="2" key="1">
    <citation type="journal article" date="2019" name="Int. J. Syst. Evol. Microbiol.">
        <title>The Global Catalogue of Microorganisms (GCM) 10K type strain sequencing project: providing services to taxonomists for standard genome sequencing and annotation.</title>
        <authorList>
            <consortium name="The Broad Institute Genomics Platform"/>
            <consortium name="The Broad Institute Genome Sequencing Center for Infectious Disease"/>
            <person name="Wu L."/>
            <person name="Ma J."/>
        </authorList>
    </citation>
    <scope>NUCLEOTIDE SEQUENCE [LARGE SCALE GENOMIC DNA]</scope>
    <source>
        <strain evidence="2">JCM 18063</strain>
    </source>
</reference>
<evidence type="ECO:0000313" key="2">
    <source>
        <dbReference type="Proteomes" id="UP001500956"/>
    </source>
</evidence>
<dbReference type="Proteomes" id="UP001500956">
    <property type="component" value="Unassembled WGS sequence"/>
</dbReference>
<sequence length="74" mass="7972">MVRRRLSAAEATSTGQRWTDVIGVVVAADDDALVLRRDPARASAPGAGTEVRVARAEIEAVKQLPPRPRRTGRP</sequence>
<comment type="caution">
    <text evidence="1">The sequence shown here is derived from an EMBL/GenBank/DDBJ whole genome shotgun (WGS) entry which is preliminary data.</text>
</comment>
<proteinExistence type="predicted"/>
<gene>
    <name evidence="1" type="ORF">GCM10023216_24760</name>
</gene>
<name>A0ABP8YJ55_9MICO</name>